<reference evidence="19" key="1">
    <citation type="journal article" date="2007" name="Anim. Conserv.">
        <title>Genetic diversity and parasite defense in a fragmented urban metapopulation of earthworms.</title>
        <authorList>
            <person name="Field S.G."/>
            <person name="Lange M."/>
            <person name="Schulenburg H."/>
            <person name="Velavan T.P."/>
            <person name="Michiels N.K."/>
        </authorList>
    </citation>
    <scope>NUCLEOTIDE SEQUENCE</scope>
    <source>
        <strain evidence="19">11156</strain>
    </source>
</reference>
<evidence type="ECO:0000256" key="15">
    <source>
        <dbReference type="ARBA" id="ARBA00023136"/>
    </source>
</evidence>
<feature type="transmembrane region" description="Helical" evidence="17">
    <location>
        <begin position="274"/>
        <end position="295"/>
    </location>
</feature>
<evidence type="ECO:0000313" key="19">
    <source>
        <dbReference type="EMBL" id="CAI84976.1"/>
    </source>
</evidence>
<keyword evidence="10 17" id="KW-0249">Electron transport</keyword>
<evidence type="ECO:0000256" key="7">
    <source>
        <dbReference type="ARBA" id="ARBA00022692"/>
    </source>
</evidence>
<protein>
    <recommendedName>
        <fullName evidence="4 17">NADH-ubiquinone oxidoreductase chain 2</fullName>
        <ecNumber evidence="3 17">7.1.1.2</ecNumber>
    </recommendedName>
</protein>
<keyword evidence="12 17" id="KW-0520">NAD</keyword>
<dbReference type="Pfam" id="PF00361">
    <property type="entry name" value="Proton_antipo_M"/>
    <property type="match status" value="1"/>
</dbReference>
<dbReference type="CTD" id="4536"/>
<comment type="catalytic activity">
    <reaction evidence="16 17">
        <text>a ubiquinone + NADH + 5 H(+)(in) = a ubiquinol + NAD(+) + 4 H(+)(out)</text>
        <dbReference type="Rhea" id="RHEA:29091"/>
        <dbReference type="Rhea" id="RHEA-COMP:9565"/>
        <dbReference type="Rhea" id="RHEA-COMP:9566"/>
        <dbReference type="ChEBI" id="CHEBI:15378"/>
        <dbReference type="ChEBI" id="CHEBI:16389"/>
        <dbReference type="ChEBI" id="CHEBI:17976"/>
        <dbReference type="ChEBI" id="CHEBI:57540"/>
        <dbReference type="ChEBI" id="CHEBI:57945"/>
        <dbReference type="EC" id="7.1.1.2"/>
    </reaction>
</comment>
<keyword evidence="7 17" id="KW-0812">Transmembrane</keyword>
<comment type="function">
    <text evidence="17">Core subunit of the mitochondrial membrane respiratory chain NADH dehydrogenase (Complex I) which catalyzes electron transfer from NADH through the respiratory chain, using ubiquinone as an electron acceptor. Essential for the catalytic activity and assembly of complex I.</text>
</comment>
<evidence type="ECO:0000256" key="5">
    <source>
        <dbReference type="ARBA" id="ARBA00022448"/>
    </source>
</evidence>
<keyword evidence="9 17" id="KW-1278">Translocase</keyword>
<keyword evidence="11 17" id="KW-1133">Transmembrane helix</keyword>
<evidence type="ECO:0000256" key="17">
    <source>
        <dbReference type="RuleBase" id="RU003403"/>
    </source>
</evidence>
<dbReference type="InterPro" id="IPR001750">
    <property type="entry name" value="ND/Mrp_TM"/>
</dbReference>
<evidence type="ECO:0000256" key="13">
    <source>
        <dbReference type="ARBA" id="ARBA00023075"/>
    </source>
</evidence>
<evidence type="ECO:0000256" key="10">
    <source>
        <dbReference type="ARBA" id="ARBA00022982"/>
    </source>
</evidence>
<dbReference type="EMBL" id="AJ966655">
    <property type="protein sequence ID" value="CAI84976.1"/>
    <property type="molecule type" value="Genomic_DNA"/>
</dbReference>
<dbReference type="GO" id="GO:0005743">
    <property type="term" value="C:mitochondrial inner membrane"/>
    <property type="evidence" value="ECO:0007669"/>
    <property type="project" value="UniProtKB-SubCell"/>
</dbReference>
<feature type="transmembrane region" description="Helical" evidence="17">
    <location>
        <begin position="234"/>
        <end position="254"/>
    </location>
</feature>
<gene>
    <name evidence="19" type="primary">nd2</name>
</gene>
<evidence type="ECO:0000259" key="18">
    <source>
        <dbReference type="Pfam" id="PF00361"/>
    </source>
</evidence>
<keyword evidence="15 17" id="KW-0472">Membrane</keyword>
<name>Q2UXW2_LUMTE</name>
<evidence type="ECO:0000256" key="12">
    <source>
        <dbReference type="ARBA" id="ARBA00023027"/>
    </source>
</evidence>
<feature type="transmembrane region" description="Helical" evidence="17">
    <location>
        <begin position="150"/>
        <end position="168"/>
    </location>
</feature>
<evidence type="ECO:0000256" key="8">
    <source>
        <dbReference type="ARBA" id="ARBA00022792"/>
    </source>
</evidence>
<evidence type="ECO:0000256" key="16">
    <source>
        <dbReference type="ARBA" id="ARBA00049551"/>
    </source>
</evidence>
<dbReference type="PRINTS" id="PR01436">
    <property type="entry name" value="NADHDHGNASE2"/>
</dbReference>
<feature type="non-terminal residue" evidence="19">
    <location>
        <position position="335"/>
    </location>
</feature>
<organism evidence="19">
    <name type="scientific">Lumbricus terrestris</name>
    <name type="common">Common earthworm</name>
    <dbReference type="NCBI Taxonomy" id="6398"/>
    <lineage>
        <taxon>Eukaryota</taxon>
        <taxon>Metazoa</taxon>
        <taxon>Spiralia</taxon>
        <taxon>Lophotrochozoa</taxon>
        <taxon>Annelida</taxon>
        <taxon>Clitellata</taxon>
        <taxon>Oligochaeta</taxon>
        <taxon>Crassiclitellata</taxon>
        <taxon>Lumbricina</taxon>
        <taxon>Lumbricidae</taxon>
        <taxon>Lumbricinae</taxon>
        <taxon>Lumbricus</taxon>
    </lineage>
</organism>
<dbReference type="EC" id="7.1.1.2" evidence="3 17"/>
<keyword evidence="5" id="KW-0813">Transport</keyword>
<feature type="transmembrane region" description="Helical" evidence="17">
    <location>
        <begin position="81"/>
        <end position="103"/>
    </location>
</feature>
<evidence type="ECO:0000256" key="2">
    <source>
        <dbReference type="ARBA" id="ARBA00007012"/>
    </source>
</evidence>
<feature type="transmembrane region" description="Helical" evidence="17">
    <location>
        <begin position="7"/>
        <end position="24"/>
    </location>
</feature>
<feature type="transmembrane region" description="Helical" evidence="17">
    <location>
        <begin position="110"/>
        <end position="130"/>
    </location>
</feature>
<comment type="subcellular location">
    <subcellularLocation>
        <location evidence="1 17">Mitochondrion inner membrane</location>
        <topology evidence="1 17">Multi-pass membrane protein</topology>
    </subcellularLocation>
</comment>
<dbReference type="InterPro" id="IPR050175">
    <property type="entry name" value="Complex_I_Subunit_2"/>
</dbReference>
<geneLocation type="mitochondrion" evidence="19"/>
<evidence type="ECO:0000256" key="3">
    <source>
        <dbReference type="ARBA" id="ARBA00012944"/>
    </source>
</evidence>
<dbReference type="SMR" id="Q2UXW2"/>
<keyword evidence="6 17" id="KW-0679">Respiratory chain</keyword>
<evidence type="ECO:0000256" key="14">
    <source>
        <dbReference type="ARBA" id="ARBA00023128"/>
    </source>
</evidence>
<keyword evidence="13 17" id="KW-0830">Ubiquinone</keyword>
<dbReference type="GO" id="GO:0008137">
    <property type="term" value="F:NADH dehydrogenase (ubiquinone) activity"/>
    <property type="evidence" value="ECO:0007669"/>
    <property type="project" value="UniProtKB-EC"/>
</dbReference>
<dbReference type="GO" id="GO:0006120">
    <property type="term" value="P:mitochondrial electron transport, NADH to ubiquinone"/>
    <property type="evidence" value="ECO:0007669"/>
    <property type="project" value="InterPro"/>
</dbReference>
<comment type="similarity">
    <text evidence="2 17">Belongs to the complex I subunit 2 family.</text>
</comment>
<dbReference type="InterPro" id="IPR003917">
    <property type="entry name" value="NADH_UbQ_OxRdtase_chain2"/>
</dbReference>
<dbReference type="RefSeq" id="NP_008250.1">
    <property type="nucleotide sequence ID" value="NC_001673.1"/>
</dbReference>
<feature type="domain" description="NADH:quinone oxidoreductase/Mrp antiporter transmembrane" evidence="18">
    <location>
        <begin position="26"/>
        <end position="282"/>
    </location>
</feature>
<evidence type="ECO:0000256" key="6">
    <source>
        <dbReference type="ARBA" id="ARBA00022660"/>
    </source>
</evidence>
<dbReference type="PANTHER" id="PTHR46552">
    <property type="entry name" value="NADH-UBIQUINONE OXIDOREDUCTASE CHAIN 2"/>
    <property type="match status" value="1"/>
</dbReference>
<keyword evidence="14 17" id="KW-0496">Mitochondrion</keyword>
<dbReference type="AlphaFoldDB" id="Q2UXW2"/>
<feature type="transmembrane region" description="Helical" evidence="17">
    <location>
        <begin position="200"/>
        <end position="222"/>
    </location>
</feature>
<accession>Q2UXW2</accession>
<dbReference type="PANTHER" id="PTHR46552:SF1">
    <property type="entry name" value="NADH-UBIQUINONE OXIDOREDUCTASE CHAIN 2"/>
    <property type="match status" value="1"/>
</dbReference>
<evidence type="ECO:0000256" key="1">
    <source>
        <dbReference type="ARBA" id="ARBA00004448"/>
    </source>
</evidence>
<sequence>MKYIKSPTMALAMSTLIMSTLMAVSSANWMFLWGAMELNLLSFIPIMMQSNNNQETEGAVKYFLAQALGSALLLMSSTSMWMTFSMISNFMPLTLMAAIMLKLGSVPCHFWYPSVMASISWVSCLILSSWQKLAPLSILAFLLPQKNMNFMLSMAAMNALLGGVIGMNQTQLRTIMAYSSIGHIGWMMSLAAVYKPSSCIMYFVVYCILITPLFMTMGYLNMFSTKHMSKLSSYSSTVHMALLMVLLSLGGLPPFTGFMPKLMTIMLLMQSMKIILLILIAGSIMNLFFYLNIIISSMPLPPHLKNVDSTDIKCSLKFVIPICTLSLGLSPFIML</sequence>
<keyword evidence="8 17" id="KW-0999">Mitochondrion inner membrane</keyword>
<evidence type="ECO:0000256" key="9">
    <source>
        <dbReference type="ARBA" id="ARBA00022967"/>
    </source>
</evidence>
<dbReference type="GeneID" id="807920"/>
<evidence type="ECO:0000256" key="4">
    <source>
        <dbReference type="ARBA" id="ARBA00021008"/>
    </source>
</evidence>
<evidence type="ECO:0000256" key="11">
    <source>
        <dbReference type="ARBA" id="ARBA00022989"/>
    </source>
</evidence>
<proteinExistence type="inferred from homology"/>